<keyword evidence="3" id="KW-1185">Reference proteome</keyword>
<reference evidence="2 3" key="1">
    <citation type="submission" date="2015-02" db="EMBL/GenBank/DDBJ databases">
        <title>Draft genome sequence of Kitasatospora griseola MF730-N6, a bafilomycin, terpentecin and satosporin producer.</title>
        <authorList>
            <person name="Arens J.C."/>
            <person name="Haltli B."/>
            <person name="Kerr R.G."/>
        </authorList>
    </citation>
    <scope>NUCLEOTIDE SEQUENCE [LARGE SCALE GENOMIC DNA]</scope>
    <source>
        <strain evidence="2 3">MF730-N6</strain>
    </source>
</reference>
<protein>
    <recommendedName>
        <fullName evidence="4">Esterase</fullName>
    </recommendedName>
</protein>
<name>A0A0D0NUD7_KITGR</name>
<evidence type="ECO:0000256" key="1">
    <source>
        <dbReference type="SAM" id="Phobius"/>
    </source>
</evidence>
<gene>
    <name evidence="2" type="ORF">TR51_28005</name>
</gene>
<keyword evidence="1" id="KW-1133">Transmembrane helix</keyword>
<evidence type="ECO:0008006" key="4">
    <source>
        <dbReference type="Google" id="ProtNLM"/>
    </source>
</evidence>
<comment type="caution">
    <text evidence="2">The sequence shown here is derived from an EMBL/GenBank/DDBJ whole genome shotgun (WGS) entry which is preliminary data.</text>
</comment>
<evidence type="ECO:0000313" key="2">
    <source>
        <dbReference type="EMBL" id="KIQ62781.1"/>
    </source>
</evidence>
<dbReference type="InterPro" id="IPR029058">
    <property type="entry name" value="AB_hydrolase_fold"/>
</dbReference>
<feature type="transmembrane region" description="Helical" evidence="1">
    <location>
        <begin position="47"/>
        <end position="71"/>
    </location>
</feature>
<dbReference type="PATRIC" id="fig|2064.6.peg.5943"/>
<keyword evidence="1" id="KW-0812">Transmembrane</keyword>
<dbReference type="Proteomes" id="UP000032066">
    <property type="component" value="Unassembled WGS sequence"/>
</dbReference>
<dbReference type="Gene3D" id="3.40.50.1820">
    <property type="entry name" value="alpha/beta hydrolase"/>
    <property type="match status" value="1"/>
</dbReference>
<evidence type="ECO:0000313" key="3">
    <source>
        <dbReference type="Proteomes" id="UP000032066"/>
    </source>
</evidence>
<keyword evidence="1" id="KW-0472">Membrane</keyword>
<dbReference type="SUPFAM" id="SSF53474">
    <property type="entry name" value="alpha/beta-Hydrolases"/>
    <property type="match status" value="1"/>
</dbReference>
<proteinExistence type="predicted"/>
<organism evidence="2 3">
    <name type="scientific">Kitasatospora griseola</name>
    <name type="common">Streptomyces griseolosporeus</name>
    <dbReference type="NCBI Taxonomy" id="2064"/>
    <lineage>
        <taxon>Bacteria</taxon>
        <taxon>Bacillati</taxon>
        <taxon>Actinomycetota</taxon>
        <taxon>Actinomycetes</taxon>
        <taxon>Kitasatosporales</taxon>
        <taxon>Streptomycetaceae</taxon>
        <taxon>Kitasatospora</taxon>
    </lineage>
</organism>
<dbReference type="AlphaFoldDB" id="A0A0D0NUD7"/>
<dbReference type="STRING" id="2064.TR51_28005"/>
<dbReference type="RefSeq" id="WP_052509657.1">
    <property type="nucleotide sequence ID" value="NZ_JXZB01000004.1"/>
</dbReference>
<sequence length="350" mass="36051">MPRSLLVLLLLVAVVAGSWLARSAMSRWRDLRAAQTYELAAEARPVLVRAGAAVLCLMCVSALGVAVLAGLRPGRVAVRQAVAAVGTERPAAAAPPAPAPVEVLFSNVGRPAGGELLQGEVPGPDGRPRAVRVWLPAEYRQEPAARFPVVVVHSGTAGRTADQDLPDVFDGAASAVELGRARPFVLVTPEAPSGTGHPCDLVTAVPQAVADDQALRAAVGAVFRTRPAGPDGWAVLGVDDGAPCAAAAGLTRPDLYGAAAAVSGRYDGRALAAAAGEAPAGTAPRLLLAAAKRDTDGLASAREVQAALRDAVPRAEVRISGLVQDYSADREQLRLVRVAMQYLTEQLPKP</sequence>
<dbReference type="EMBL" id="JXZB01000004">
    <property type="protein sequence ID" value="KIQ62781.1"/>
    <property type="molecule type" value="Genomic_DNA"/>
</dbReference>
<dbReference type="OrthoDB" id="3868026at2"/>
<accession>A0A0D0NUD7</accession>